<dbReference type="Proteomes" id="UP000190018">
    <property type="component" value="Unassembled WGS sequence"/>
</dbReference>
<dbReference type="InterPro" id="IPR021228">
    <property type="entry name" value="BrxD"/>
</dbReference>
<dbReference type="InterPro" id="IPR027417">
    <property type="entry name" value="P-loop_NTPase"/>
</dbReference>
<sequence>MSNPIRAKDRDAVIQSLRAGVVPRAGQHLIQVGRIREVETLVSDIDRLADGGSSFRLVVGEYGAGKTFFLNLVRAIAMERKLVVASADLNPDRRLHASGGQARSLYAELMRNLATRTKPDGGALSGVVEKFIATAKTEAKAKDVPTEQIIRAKLEHLTELVNGYDFADVIAAYCKGFEQGNEQLKSDAIRWLRGEFSTKTDAKAALGVRSIVDDASVYDQLKLMGRFVRLAGFSGLLVCLDELVNLYKLANAQARNSNYEQILRMLNDSFQGTAVGLGFVLGGTPEFLMDTRRGVYSYQALQSRLAQNTFAKEGLVDFSGPVVRLSSLTAEDFYVLLTKIRHVYAGGDADKYLLPDEAIQQFMEHCANRIGDSFFRTPRTTITAFINLLAVLEQNPGTAWQTLIGEVEVKEDHGGDEDLAVQGDDELASFKL</sequence>
<proteinExistence type="predicted"/>
<reference evidence="1 2" key="1">
    <citation type="submission" date="2015-12" db="EMBL/GenBank/DDBJ databases">
        <authorList>
            <person name="Bansal K."/>
            <person name="Midha S."/>
            <person name="Patil P.B."/>
        </authorList>
    </citation>
    <scope>NUCLEOTIDE SEQUENCE [LARGE SCALE GENOMIC DNA]</scope>
    <source>
        <strain evidence="1 2">LMG21719</strain>
    </source>
</reference>
<comment type="caution">
    <text evidence="1">The sequence shown here is derived from an EMBL/GenBank/DDBJ whole genome shotgun (WGS) entry which is preliminary data.</text>
</comment>
<accession>A0ABX3M1I2</accession>
<evidence type="ECO:0000313" key="2">
    <source>
        <dbReference type="Proteomes" id="UP000190018"/>
    </source>
</evidence>
<dbReference type="SUPFAM" id="SSF52540">
    <property type="entry name" value="P-loop containing nucleoside triphosphate hydrolases"/>
    <property type="match status" value="1"/>
</dbReference>
<evidence type="ECO:0000313" key="1">
    <source>
        <dbReference type="EMBL" id="OOW69319.1"/>
    </source>
</evidence>
<organism evidence="1 2">
    <name type="scientific">Xanthomonas cissicola</name>
    <dbReference type="NCBI Taxonomy" id="86186"/>
    <lineage>
        <taxon>Bacteria</taxon>
        <taxon>Pseudomonadati</taxon>
        <taxon>Pseudomonadota</taxon>
        <taxon>Gammaproteobacteria</taxon>
        <taxon>Lysobacterales</taxon>
        <taxon>Lysobacteraceae</taxon>
        <taxon>Xanthomonas</taxon>
    </lineage>
</organism>
<keyword evidence="2" id="KW-1185">Reference proteome</keyword>
<keyword evidence="1" id="KW-0547">Nucleotide-binding</keyword>
<name>A0ABX3M1I2_9XANT</name>
<protein>
    <submittedName>
        <fullName evidence="1">ATP-binding protein</fullName>
    </submittedName>
</protein>
<dbReference type="RefSeq" id="WP_078589765.1">
    <property type="nucleotide sequence ID" value="NZ_LOJT01000091.1"/>
</dbReference>
<dbReference type="Pfam" id="PF10923">
    <property type="entry name" value="BrxC_BrxD"/>
    <property type="match status" value="1"/>
</dbReference>
<dbReference type="GO" id="GO:0005524">
    <property type="term" value="F:ATP binding"/>
    <property type="evidence" value="ECO:0007669"/>
    <property type="project" value="UniProtKB-KW"/>
</dbReference>
<gene>
    <name evidence="1" type="ORF">Xant_20290</name>
</gene>
<keyword evidence="1" id="KW-0067">ATP-binding</keyword>
<dbReference type="EMBL" id="LOJT01000091">
    <property type="protein sequence ID" value="OOW69319.1"/>
    <property type="molecule type" value="Genomic_DNA"/>
</dbReference>